<accession>A0A9D4G8I8</accession>
<name>A0A9D4G8I8_DREPO</name>
<reference evidence="1" key="2">
    <citation type="submission" date="2020-11" db="EMBL/GenBank/DDBJ databases">
        <authorList>
            <person name="McCartney M.A."/>
            <person name="Auch B."/>
            <person name="Kono T."/>
            <person name="Mallez S."/>
            <person name="Becker A."/>
            <person name="Gohl D.M."/>
            <person name="Silverstein K.A.T."/>
            <person name="Koren S."/>
            <person name="Bechman K.B."/>
            <person name="Herman A."/>
            <person name="Abrahante J.E."/>
            <person name="Garbe J."/>
        </authorList>
    </citation>
    <scope>NUCLEOTIDE SEQUENCE</scope>
    <source>
        <strain evidence="1">Duluth1</strain>
        <tissue evidence="1">Whole animal</tissue>
    </source>
</reference>
<gene>
    <name evidence="1" type="ORF">DPMN_139099</name>
</gene>
<keyword evidence="2" id="KW-1185">Reference proteome</keyword>
<protein>
    <submittedName>
        <fullName evidence="1">Uncharacterized protein</fullName>
    </submittedName>
</protein>
<dbReference type="EMBL" id="JAIWYP010000006">
    <property type="protein sequence ID" value="KAH3810703.1"/>
    <property type="molecule type" value="Genomic_DNA"/>
</dbReference>
<organism evidence="1 2">
    <name type="scientific">Dreissena polymorpha</name>
    <name type="common">Zebra mussel</name>
    <name type="synonym">Mytilus polymorpha</name>
    <dbReference type="NCBI Taxonomy" id="45954"/>
    <lineage>
        <taxon>Eukaryota</taxon>
        <taxon>Metazoa</taxon>
        <taxon>Spiralia</taxon>
        <taxon>Lophotrochozoa</taxon>
        <taxon>Mollusca</taxon>
        <taxon>Bivalvia</taxon>
        <taxon>Autobranchia</taxon>
        <taxon>Heteroconchia</taxon>
        <taxon>Euheterodonta</taxon>
        <taxon>Imparidentia</taxon>
        <taxon>Neoheterodontei</taxon>
        <taxon>Myida</taxon>
        <taxon>Dreissenoidea</taxon>
        <taxon>Dreissenidae</taxon>
        <taxon>Dreissena</taxon>
    </lineage>
</organism>
<sequence length="101" mass="11367">MDITHVIPFCSYVKNYGCYGNNKKYSDNGGISDNGGAGRGLYCLAIVLLVVTTEWYRENRYFSLITVHTYADLGIELENCYVNVDDDYNDDDKAECSTTHA</sequence>
<reference evidence="1" key="1">
    <citation type="journal article" date="2019" name="bioRxiv">
        <title>The Genome of the Zebra Mussel, Dreissena polymorpha: A Resource for Invasive Species Research.</title>
        <authorList>
            <person name="McCartney M.A."/>
            <person name="Auch B."/>
            <person name="Kono T."/>
            <person name="Mallez S."/>
            <person name="Zhang Y."/>
            <person name="Obille A."/>
            <person name="Becker A."/>
            <person name="Abrahante J.E."/>
            <person name="Garbe J."/>
            <person name="Badalamenti J.P."/>
            <person name="Herman A."/>
            <person name="Mangelson H."/>
            <person name="Liachko I."/>
            <person name="Sullivan S."/>
            <person name="Sone E.D."/>
            <person name="Koren S."/>
            <person name="Silverstein K.A.T."/>
            <person name="Beckman K.B."/>
            <person name="Gohl D.M."/>
        </authorList>
    </citation>
    <scope>NUCLEOTIDE SEQUENCE</scope>
    <source>
        <strain evidence="1">Duluth1</strain>
        <tissue evidence="1">Whole animal</tissue>
    </source>
</reference>
<comment type="caution">
    <text evidence="1">The sequence shown here is derived from an EMBL/GenBank/DDBJ whole genome shotgun (WGS) entry which is preliminary data.</text>
</comment>
<dbReference type="AlphaFoldDB" id="A0A9D4G8I8"/>
<dbReference type="Proteomes" id="UP000828390">
    <property type="component" value="Unassembled WGS sequence"/>
</dbReference>
<evidence type="ECO:0000313" key="1">
    <source>
        <dbReference type="EMBL" id="KAH3810703.1"/>
    </source>
</evidence>
<proteinExistence type="predicted"/>
<evidence type="ECO:0000313" key="2">
    <source>
        <dbReference type="Proteomes" id="UP000828390"/>
    </source>
</evidence>